<dbReference type="OrthoDB" id="296603at2759"/>
<dbReference type="AlphaFoldDB" id="A0A8S1R720"/>
<name>A0A8S1R720_9CILI</name>
<evidence type="ECO:0000313" key="2">
    <source>
        <dbReference type="EMBL" id="CAD8123084.1"/>
    </source>
</evidence>
<dbReference type="Proteomes" id="UP000692954">
    <property type="component" value="Unassembled WGS sequence"/>
</dbReference>
<proteinExistence type="predicted"/>
<accession>A0A8S1R720</accession>
<evidence type="ECO:0008006" key="4">
    <source>
        <dbReference type="Google" id="ProtNLM"/>
    </source>
</evidence>
<sequence>MVWMIFQQQQLPYCKRNIFRNYFNISYCISYYNSTIVYTSRFYSSFIGFKGEIYYISLQQSFYTFVQLLTLDDWDANVLPVFESQQIIMPYILFPCFIIVSNVILLNILIA</sequence>
<gene>
    <name evidence="2" type="ORF">PSON_ATCC_30995.1.T1420094</name>
</gene>
<organism evidence="2 3">
    <name type="scientific">Paramecium sonneborni</name>
    <dbReference type="NCBI Taxonomy" id="65129"/>
    <lineage>
        <taxon>Eukaryota</taxon>
        <taxon>Sar</taxon>
        <taxon>Alveolata</taxon>
        <taxon>Ciliophora</taxon>
        <taxon>Intramacronucleata</taxon>
        <taxon>Oligohymenophorea</taxon>
        <taxon>Peniculida</taxon>
        <taxon>Parameciidae</taxon>
        <taxon>Paramecium</taxon>
    </lineage>
</organism>
<comment type="caution">
    <text evidence="2">The sequence shown here is derived from an EMBL/GenBank/DDBJ whole genome shotgun (WGS) entry which is preliminary data.</text>
</comment>
<reference evidence="2" key="1">
    <citation type="submission" date="2021-01" db="EMBL/GenBank/DDBJ databases">
        <authorList>
            <consortium name="Genoscope - CEA"/>
            <person name="William W."/>
        </authorList>
    </citation>
    <scope>NUCLEOTIDE SEQUENCE</scope>
</reference>
<keyword evidence="1" id="KW-0472">Membrane</keyword>
<evidence type="ECO:0000256" key="1">
    <source>
        <dbReference type="SAM" id="Phobius"/>
    </source>
</evidence>
<keyword evidence="1" id="KW-0812">Transmembrane</keyword>
<keyword evidence="1" id="KW-1133">Transmembrane helix</keyword>
<feature type="transmembrane region" description="Helical" evidence="1">
    <location>
        <begin position="88"/>
        <end position="110"/>
    </location>
</feature>
<protein>
    <recommendedName>
        <fullName evidence="4">Ion transport domain-containing protein</fullName>
    </recommendedName>
</protein>
<dbReference type="EMBL" id="CAJJDN010000142">
    <property type="protein sequence ID" value="CAD8123084.1"/>
    <property type="molecule type" value="Genomic_DNA"/>
</dbReference>
<keyword evidence="3" id="KW-1185">Reference proteome</keyword>
<evidence type="ECO:0000313" key="3">
    <source>
        <dbReference type="Proteomes" id="UP000692954"/>
    </source>
</evidence>